<name>A0A699HUA4_TANCI</name>
<feature type="transmembrane region" description="Helical" evidence="1">
    <location>
        <begin position="30"/>
        <end position="48"/>
    </location>
</feature>
<evidence type="ECO:0000313" key="2">
    <source>
        <dbReference type="EMBL" id="GEY77928.1"/>
    </source>
</evidence>
<keyword evidence="1" id="KW-0812">Transmembrane</keyword>
<dbReference type="EMBL" id="BKCJ010208911">
    <property type="protein sequence ID" value="GEY77928.1"/>
    <property type="molecule type" value="Genomic_DNA"/>
</dbReference>
<organism evidence="2">
    <name type="scientific">Tanacetum cinerariifolium</name>
    <name type="common">Dalmatian daisy</name>
    <name type="synonym">Chrysanthemum cinerariifolium</name>
    <dbReference type="NCBI Taxonomy" id="118510"/>
    <lineage>
        <taxon>Eukaryota</taxon>
        <taxon>Viridiplantae</taxon>
        <taxon>Streptophyta</taxon>
        <taxon>Embryophyta</taxon>
        <taxon>Tracheophyta</taxon>
        <taxon>Spermatophyta</taxon>
        <taxon>Magnoliopsida</taxon>
        <taxon>eudicotyledons</taxon>
        <taxon>Gunneridae</taxon>
        <taxon>Pentapetalae</taxon>
        <taxon>asterids</taxon>
        <taxon>campanulids</taxon>
        <taxon>Asterales</taxon>
        <taxon>Asteraceae</taxon>
        <taxon>Asteroideae</taxon>
        <taxon>Anthemideae</taxon>
        <taxon>Anthemidinae</taxon>
        <taxon>Tanacetum</taxon>
    </lineage>
</organism>
<feature type="non-terminal residue" evidence="2">
    <location>
        <position position="86"/>
    </location>
</feature>
<gene>
    <name evidence="2" type="ORF">Tci_449902</name>
</gene>
<keyword evidence="1" id="KW-1133">Transmembrane helix</keyword>
<evidence type="ECO:0000256" key="1">
    <source>
        <dbReference type="SAM" id="Phobius"/>
    </source>
</evidence>
<reference evidence="2" key="1">
    <citation type="journal article" date="2019" name="Sci. Rep.">
        <title>Draft genome of Tanacetum cinerariifolium, the natural source of mosquito coil.</title>
        <authorList>
            <person name="Yamashiro T."/>
            <person name="Shiraishi A."/>
            <person name="Satake H."/>
            <person name="Nakayama K."/>
        </authorList>
    </citation>
    <scope>NUCLEOTIDE SEQUENCE</scope>
</reference>
<keyword evidence="1" id="KW-0472">Membrane</keyword>
<sequence>MRHNLRQLTRWWFSVVECRFHNNLNVFEEALRLFEALVLFMVVIYIQIVKANPFPNHVVNLPDDEQVQPEPAPALLGFASAVLDIY</sequence>
<accession>A0A699HUA4</accession>
<proteinExistence type="predicted"/>
<dbReference type="AlphaFoldDB" id="A0A699HUA4"/>
<protein>
    <submittedName>
        <fullName evidence="2">Uncharacterized protein</fullName>
    </submittedName>
</protein>
<comment type="caution">
    <text evidence="2">The sequence shown here is derived from an EMBL/GenBank/DDBJ whole genome shotgun (WGS) entry which is preliminary data.</text>
</comment>